<dbReference type="EMBL" id="RJKM01000001">
    <property type="protein sequence ID" value="ROP41671.1"/>
    <property type="molecule type" value="Genomic_DNA"/>
</dbReference>
<proteinExistence type="predicted"/>
<sequence>MRFPYRPRLDWETVATRRRYDDACTVARALDLVGERWALLVVRELLFGPKRFTDLRTGLPGASPNVLSQRLRELDEAGVLRRRRLPPPAAAWVYELTPYGHQLEPVVFALGKWGAQVSGPLDGRPLSVDSMMLAMRTLYDPARTRGVVTDVVVELGEDGFRATATPDGLRLVREPVDRPDVVIRTDTTTLSGVVSGGRTLTEALDSGDLVLVGDDAVATRFFTLFSRERLA</sequence>
<evidence type="ECO:0000256" key="3">
    <source>
        <dbReference type="ARBA" id="ARBA00023163"/>
    </source>
</evidence>
<evidence type="ECO:0000256" key="1">
    <source>
        <dbReference type="ARBA" id="ARBA00023015"/>
    </source>
</evidence>
<dbReference type="GO" id="GO:0003677">
    <property type="term" value="F:DNA binding"/>
    <property type="evidence" value="ECO:0007669"/>
    <property type="project" value="UniProtKB-KW"/>
</dbReference>
<dbReference type="InterPro" id="IPR036527">
    <property type="entry name" value="SCP2_sterol-bd_dom_sf"/>
</dbReference>
<keyword evidence="1" id="KW-0805">Transcription regulation</keyword>
<dbReference type="PROSITE" id="PS51118">
    <property type="entry name" value="HTH_HXLR"/>
    <property type="match status" value="1"/>
</dbReference>
<feature type="domain" description="HTH hxlR-type" evidence="4">
    <location>
        <begin position="24"/>
        <end position="122"/>
    </location>
</feature>
<protein>
    <submittedName>
        <fullName evidence="5">HxlR family transcriptional regulator</fullName>
    </submittedName>
</protein>
<dbReference type="Pfam" id="PF01638">
    <property type="entry name" value="HxlR"/>
    <property type="match status" value="1"/>
</dbReference>
<evidence type="ECO:0000259" key="4">
    <source>
        <dbReference type="PROSITE" id="PS51118"/>
    </source>
</evidence>
<keyword evidence="2" id="KW-0238">DNA-binding</keyword>
<evidence type="ECO:0000313" key="5">
    <source>
        <dbReference type="EMBL" id="ROP41671.1"/>
    </source>
</evidence>
<dbReference type="InterPro" id="IPR036390">
    <property type="entry name" value="WH_DNA-bd_sf"/>
</dbReference>
<keyword evidence="3" id="KW-0804">Transcription</keyword>
<dbReference type="Gene3D" id="3.30.1050.10">
    <property type="entry name" value="SCP2 sterol-binding domain"/>
    <property type="match status" value="1"/>
</dbReference>
<dbReference type="InterPro" id="IPR002577">
    <property type="entry name" value="HTH_HxlR"/>
</dbReference>
<evidence type="ECO:0000313" key="6">
    <source>
        <dbReference type="Proteomes" id="UP000268727"/>
    </source>
</evidence>
<reference evidence="5 6" key="1">
    <citation type="submission" date="2018-11" db="EMBL/GenBank/DDBJ databases">
        <title>Sequencing the genomes of 1000 actinobacteria strains.</title>
        <authorList>
            <person name="Klenk H.-P."/>
        </authorList>
    </citation>
    <scope>NUCLEOTIDE SEQUENCE [LARGE SCALE GENOMIC DNA]</scope>
    <source>
        <strain evidence="5 6">DSM 44231</strain>
    </source>
</reference>
<dbReference type="Gene3D" id="1.10.10.10">
    <property type="entry name" value="Winged helix-like DNA-binding domain superfamily/Winged helix DNA-binding domain"/>
    <property type="match status" value="1"/>
</dbReference>
<dbReference type="PANTHER" id="PTHR33204:SF18">
    <property type="entry name" value="TRANSCRIPTIONAL REGULATORY PROTEIN"/>
    <property type="match status" value="1"/>
</dbReference>
<evidence type="ECO:0000256" key="2">
    <source>
        <dbReference type="ARBA" id="ARBA00023125"/>
    </source>
</evidence>
<comment type="caution">
    <text evidence="5">The sequence shown here is derived from an EMBL/GenBank/DDBJ whole genome shotgun (WGS) entry which is preliminary data.</text>
</comment>
<dbReference type="Proteomes" id="UP000268727">
    <property type="component" value="Unassembled WGS sequence"/>
</dbReference>
<dbReference type="AlphaFoldDB" id="A0A3N1HGU7"/>
<gene>
    <name evidence="5" type="ORF">EDD40_7107</name>
</gene>
<name>A0A3N1HGU7_9PSEU</name>
<accession>A0A3N1HGU7</accession>
<dbReference type="SUPFAM" id="SSF46785">
    <property type="entry name" value="Winged helix' DNA-binding domain"/>
    <property type="match status" value="1"/>
</dbReference>
<dbReference type="PANTHER" id="PTHR33204">
    <property type="entry name" value="TRANSCRIPTIONAL REGULATOR, MARR FAMILY"/>
    <property type="match status" value="1"/>
</dbReference>
<dbReference type="SUPFAM" id="SSF55718">
    <property type="entry name" value="SCP-like"/>
    <property type="match status" value="1"/>
</dbReference>
<dbReference type="InterPro" id="IPR036388">
    <property type="entry name" value="WH-like_DNA-bd_sf"/>
</dbReference>
<keyword evidence="6" id="KW-1185">Reference proteome</keyword>
<organism evidence="5 6">
    <name type="scientific">Saccharothrix texasensis</name>
    <dbReference type="NCBI Taxonomy" id="103734"/>
    <lineage>
        <taxon>Bacteria</taxon>
        <taxon>Bacillati</taxon>
        <taxon>Actinomycetota</taxon>
        <taxon>Actinomycetes</taxon>
        <taxon>Pseudonocardiales</taxon>
        <taxon>Pseudonocardiaceae</taxon>
        <taxon>Saccharothrix</taxon>
    </lineage>
</organism>